<protein>
    <recommendedName>
        <fullName evidence="4">C2H2-type domain-containing protein</fullName>
    </recommendedName>
</protein>
<gene>
    <name evidence="5" type="ORF">C2G38_2228373</name>
</gene>
<name>A0A397TXW0_9GLOM</name>
<comment type="caution">
    <text evidence="5">The sequence shown here is derived from an EMBL/GenBank/DDBJ whole genome shotgun (WGS) entry which is preliminary data.</text>
</comment>
<dbReference type="PANTHER" id="PTHR46954">
    <property type="entry name" value="C2H2-TYPE DOMAIN-CONTAINING PROTEIN"/>
    <property type="match status" value="1"/>
</dbReference>
<dbReference type="AlphaFoldDB" id="A0A397TXW0"/>
<dbReference type="PROSITE" id="PS00028">
    <property type="entry name" value="ZINC_FINGER_C2H2_1"/>
    <property type="match status" value="1"/>
</dbReference>
<organism evidence="5 6">
    <name type="scientific">Gigaspora rosea</name>
    <dbReference type="NCBI Taxonomy" id="44941"/>
    <lineage>
        <taxon>Eukaryota</taxon>
        <taxon>Fungi</taxon>
        <taxon>Fungi incertae sedis</taxon>
        <taxon>Mucoromycota</taxon>
        <taxon>Glomeromycotina</taxon>
        <taxon>Glomeromycetes</taxon>
        <taxon>Diversisporales</taxon>
        <taxon>Gigasporaceae</taxon>
        <taxon>Gigaspora</taxon>
    </lineage>
</organism>
<evidence type="ECO:0000313" key="6">
    <source>
        <dbReference type="Proteomes" id="UP000266673"/>
    </source>
</evidence>
<evidence type="ECO:0000256" key="2">
    <source>
        <dbReference type="SAM" id="Coils"/>
    </source>
</evidence>
<keyword evidence="6" id="KW-1185">Reference proteome</keyword>
<feature type="coiled-coil region" evidence="2">
    <location>
        <begin position="98"/>
        <end position="143"/>
    </location>
</feature>
<accession>A0A397TXW0</accession>
<dbReference type="PANTHER" id="PTHR46954:SF1">
    <property type="entry name" value="C2H2-TYPE DOMAIN-CONTAINING PROTEIN"/>
    <property type="match status" value="1"/>
</dbReference>
<keyword evidence="1" id="KW-0863">Zinc-finger</keyword>
<feature type="compositionally biased region" description="Basic residues" evidence="3">
    <location>
        <begin position="664"/>
        <end position="675"/>
    </location>
</feature>
<dbReference type="OrthoDB" id="2420648at2759"/>
<proteinExistence type="predicted"/>
<dbReference type="EMBL" id="QKWP01002763">
    <property type="protein sequence ID" value="RIB02241.1"/>
    <property type="molecule type" value="Genomic_DNA"/>
</dbReference>
<dbReference type="PROSITE" id="PS50157">
    <property type="entry name" value="ZINC_FINGER_C2H2_2"/>
    <property type="match status" value="1"/>
</dbReference>
<evidence type="ECO:0000259" key="4">
    <source>
        <dbReference type="PROSITE" id="PS50157"/>
    </source>
</evidence>
<evidence type="ECO:0000256" key="1">
    <source>
        <dbReference type="PROSITE-ProRule" id="PRU00042"/>
    </source>
</evidence>
<keyword evidence="1" id="KW-0862">Zinc</keyword>
<sequence length="713" mass="80671">MASSGTSSINKQYLTTPVQLRGCMTVSTTSRQPSPPLSNQSLQQLRDQQLLQSSSSPFGPIRHNATAQKQVFAEIEKLKKGLDELNSMALITTNPRLHNDLRVQITAAQKNIKKEEDRIKSLKRHANNQQKSQMKKLKALEDDSVVIRYDSPGRPPLLFEHPNLHEQIHSCIEFGEADARRRREIIKVRTANHLRSALETNYSIYMSRTTMRNYILPRSNRSLAARTHHHPAFVGIAGVSKDERNDHLDGHYCLASVKNAKQFAGAFADFSVVLSQDDKAKVPVGIPAVGKHFRTMQTIHESVSVADHDFPIGSSQKLIPSVYLAINPNENESQQNGQLAIFIRAQWHIGSSSTSHMVDLLSLVGKLMIQIFQKFFINGPEIPLQIIETDNEDFAAIFKRDQVVKPLWVILVDGGPDENPRHLKNINQYCKLFRYLDLDYITIRTHAPGQSSYNPVERSMATLSGKLAGITLEINHFGNHLNSQGEICDYELGLLNFCHAGQALADLWKKDPINGKPVYVEYIDEKQDPFVNLKLSSEFETTNVQSVKGDEMPVPWSWVESHCQICRYSLDIKKWNDLSCCTPKRAVEAAAFLGENNGFLPPVIKGKDGHYLNAMHTLQYFNNLKIPAYDSHLPSLSTEDHSRRCCKKCEKYFPTTTMLVKHNKTVHPKSPKRRSNQQTQTNSVTLDDFSMLPSYSEMWPKVVVETQSFSDTE</sequence>
<dbReference type="GO" id="GO:0008270">
    <property type="term" value="F:zinc ion binding"/>
    <property type="evidence" value="ECO:0007669"/>
    <property type="project" value="UniProtKB-KW"/>
</dbReference>
<feature type="compositionally biased region" description="Low complexity" evidence="3">
    <location>
        <begin position="37"/>
        <end position="56"/>
    </location>
</feature>
<keyword evidence="2" id="KW-0175">Coiled coil</keyword>
<feature type="region of interest" description="Disordered" evidence="3">
    <location>
        <begin position="26"/>
        <end position="61"/>
    </location>
</feature>
<evidence type="ECO:0000313" key="5">
    <source>
        <dbReference type="EMBL" id="RIB02241.1"/>
    </source>
</evidence>
<evidence type="ECO:0000256" key="3">
    <source>
        <dbReference type="SAM" id="MobiDB-lite"/>
    </source>
</evidence>
<dbReference type="Proteomes" id="UP000266673">
    <property type="component" value="Unassembled WGS sequence"/>
</dbReference>
<reference evidence="5 6" key="1">
    <citation type="submission" date="2018-06" db="EMBL/GenBank/DDBJ databases">
        <title>Comparative genomics reveals the genomic features of Rhizophagus irregularis, R. cerebriforme, R. diaphanum and Gigaspora rosea, and their symbiotic lifestyle signature.</title>
        <authorList>
            <person name="Morin E."/>
            <person name="San Clemente H."/>
            <person name="Chen E.C.H."/>
            <person name="De La Providencia I."/>
            <person name="Hainaut M."/>
            <person name="Kuo A."/>
            <person name="Kohler A."/>
            <person name="Murat C."/>
            <person name="Tang N."/>
            <person name="Roy S."/>
            <person name="Loubradou J."/>
            <person name="Henrissat B."/>
            <person name="Grigoriev I.V."/>
            <person name="Corradi N."/>
            <person name="Roux C."/>
            <person name="Martin F.M."/>
        </authorList>
    </citation>
    <scope>NUCLEOTIDE SEQUENCE [LARGE SCALE GENOMIC DNA]</scope>
    <source>
        <strain evidence="5 6">DAOM 194757</strain>
    </source>
</reference>
<feature type="domain" description="C2H2-type" evidence="4">
    <location>
        <begin position="644"/>
        <end position="672"/>
    </location>
</feature>
<dbReference type="InterPro" id="IPR013087">
    <property type="entry name" value="Znf_C2H2_type"/>
</dbReference>
<feature type="region of interest" description="Disordered" evidence="3">
    <location>
        <begin position="664"/>
        <end position="683"/>
    </location>
</feature>
<keyword evidence="1" id="KW-0479">Metal-binding</keyword>